<dbReference type="STRING" id="1227456.C450_19576"/>
<dbReference type="CDD" id="cd02042">
    <property type="entry name" value="ParAB_family"/>
    <property type="match status" value="1"/>
</dbReference>
<dbReference type="InterPro" id="IPR050678">
    <property type="entry name" value="DNA_Partitioning_ATPase"/>
</dbReference>
<dbReference type="PANTHER" id="PTHR13696">
    <property type="entry name" value="P-LOOP CONTAINING NUCLEOSIDE TRIPHOSPHATE HYDROLASE"/>
    <property type="match status" value="1"/>
</dbReference>
<dbReference type="PATRIC" id="fig|1227456.3.peg.3967"/>
<dbReference type="Gene3D" id="3.40.50.300">
    <property type="entry name" value="P-loop containing nucleotide triphosphate hydrolases"/>
    <property type="match status" value="1"/>
</dbReference>
<dbReference type="InterPro" id="IPR027417">
    <property type="entry name" value="P-loop_NTPase"/>
</dbReference>
<dbReference type="PANTHER" id="PTHR13696:SF99">
    <property type="entry name" value="COBYRINIC ACID AC-DIAMIDE SYNTHASE"/>
    <property type="match status" value="1"/>
</dbReference>
<dbReference type="AlphaFoldDB" id="M0MT65"/>
<dbReference type="SUPFAM" id="SSF52540">
    <property type="entry name" value="P-loop containing nucleoside triphosphate hydrolases"/>
    <property type="match status" value="1"/>
</dbReference>
<dbReference type="InterPro" id="IPR025669">
    <property type="entry name" value="AAA_dom"/>
</dbReference>
<protein>
    <submittedName>
        <fullName evidence="2">Cobyrinic acid ac-diamide synthase</fullName>
    </submittedName>
</protein>
<name>M0MT65_9EURY</name>
<dbReference type="EMBL" id="AOME01000089">
    <property type="protein sequence ID" value="EMA48508.1"/>
    <property type="molecule type" value="Genomic_DNA"/>
</dbReference>
<evidence type="ECO:0000259" key="1">
    <source>
        <dbReference type="Pfam" id="PF13614"/>
    </source>
</evidence>
<reference evidence="2 3" key="1">
    <citation type="journal article" date="2014" name="PLoS Genet.">
        <title>Phylogenetically driven sequencing of extremely halophilic archaea reveals strategies for static and dynamic osmo-response.</title>
        <authorList>
            <person name="Becker E.A."/>
            <person name="Seitzer P.M."/>
            <person name="Tritt A."/>
            <person name="Larsen D."/>
            <person name="Krusor M."/>
            <person name="Yao A.I."/>
            <person name="Wu D."/>
            <person name="Madern D."/>
            <person name="Eisen J.A."/>
            <person name="Darling A.E."/>
            <person name="Facciotti M.T."/>
        </authorList>
    </citation>
    <scope>NUCLEOTIDE SEQUENCE [LARGE SCALE GENOMIC DNA]</scope>
    <source>
        <strain evidence="2 3">DSM 8989</strain>
    </source>
</reference>
<gene>
    <name evidence="2" type="ORF">C450_19576</name>
</gene>
<dbReference type="Proteomes" id="UP000011625">
    <property type="component" value="Unassembled WGS sequence"/>
</dbReference>
<evidence type="ECO:0000313" key="3">
    <source>
        <dbReference type="Proteomes" id="UP000011625"/>
    </source>
</evidence>
<feature type="domain" description="AAA" evidence="1">
    <location>
        <begin position="18"/>
        <end position="194"/>
    </location>
</feature>
<evidence type="ECO:0000313" key="2">
    <source>
        <dbReference type="EMBL" id="EMA48508.1"/>
    </source>
</evidence>
<keyword evidence="3" id="KW-1185">Reference proteome</keyword>
<proteinExistence type="predicted"/>
<comment type="caution">
    <text evidence="2">The sequence shown here is derived from an EMBL/GenBank/DDBJ whole genome shotgun (WGS) entry which is preliminary data.</text>
</comment>
<sequence length="276" mass="30583">MLSTRSINTSYEVLVFTMQRIAITNQKGGVGKTTIAAHLAAGLAQHGHDVLAIDLDPQGYLMAHYGLREDLYRSETDNLALHLVGESDSPFEDLIVSTEEGIDLIPSNYDMRGVTDALHNARNRERRLETLLSDLPEDAYDFVIVDSPPNLGVLTDNAILATQQVLIPIQAEDSSLDALDMALDEFEEIESAFGIDVEILGIVPNLVPRDGIADSTLETLRATDGLQNLVLPYEIRKRADIKYAMRHGQTLYTYDDESDMIPVFDQLTNDVEEAVH</sequence>
<dbReference type="Pfam" id="PF13614">
    <property type="entry name" value="AAA_31"/>
    <property type="match status" value="1"/>
</dbReference>
<organism evidence="2 3">
    <name type="scientific">Halococcus salifodinae DSM 8989</name>
    <dbReference type="NCBI Taxonomy" id="1227456"/>
    <lineage>
        <taxon>Archaea</taxon>
        <taxon>Methanobacteriati</taxon>
        <taxon>Methanobacteriota</taxon>
        <taxon>Stenosarchaea group</taxon>
        <taxon>Halobacteria</taxon>
        <taxon>Halobacteriales</taxon>
        <taxon>Halococcaceae</taxon>
        <taxon>Halococcus</taxon>
    </lineage>
</organism>
<accession>M0MT65</accession>